<organism evidence="9 10">
    <name type="scientific">Laurencia snackeyi</name>
    <dbReference type="NCBI Taxonomy" id="1858662"/>
    <lineage>
        <taxon>Eukaryota</taxon>
        <taxon>Rhodophyta</taxon>
        <taxon>Florideophyceae</taxon>
        <taxon>Rhodymeniophycidae</taxon>
        <taxon>Ceramiales</taxon>
        <taxon>Rhodomelaceae</taxon>
        <taxon>Laurencieae</taxon>
        <taxon>Laurencia</taxon>
    </lineage>
</organism>
<dbReference type="PANTHER" id="PTHR11741">
    <property type="entry name" value="ELONGATION FACTOR TS"/>
    <property type="match status" value="1"/>
</dbReference>
<dbReference type="Gene3D" id="1.10.8.10">
    <property type="entry name" value="DNA helicase RuvA subunit, C-terminal domain"/>
    <property type="match status" value="1"/>
</dbReference>
<sequence>MQKKFSTENIKELRSKTGAGMTDCKKALEASDGQIEVAIESLRKKGLAFADKKASRIATEGLVESYIHAGSRIGVLVELNCETDFVARQSVFQQLAKDIAMQIAACQSVQYVSKDHIPDQVKQYEREIQMQREDILLKPLDIRDKIAQGRLDKRLQELSLMDQNFIKRSEITVEELVKQHIALLGENIKVRRFERFILGEGLVTKNSNLSQEVSNMITNK</sequence>
<feature type="domain" description="Translation elongation factor EFTs/EF1B dimerisation" evidence="8">
    <location>
        <begin position="53"/>
        <end position="200"/>
    </location>
</feature>
<reference evidence="10" key="1">
    <citation type="journal article" date="2017" name="BMC Genomics">
        <title>Complete chloroplast genome of Gracilaria firma (Gracilariaceae, Rhodophyta), with discussion on the use of chloroplast phylogenomics in the subclass Rhodymeniophycidae.</title>
        <authorList>
            <person name="Ng P.K."/>
            <person name="Lin S.M."/>
            <person name="Lim P.E."/>
            <person name="Liu L.C."/>
            <person name="Chen C.M."/>
            <person name="Pai T.W."/>
        </authorList>
    </citation>
    <scope>NUCLEOTIDE SEQUENCE [LARGE SCALE GENOMIC DNA]</scope>
</reference>
<dbReference type="HAMAP" id="MF_00050">
    <property type="entry name" value="EF_Ts"/>
    <property type="match status" value="1"/>
</dbReference>
<dbReference type="EMBL" id="LN833431">
    <property type="protein sequence ID" value="CRF40114.1"/>
    <property type="molecule type" value="Genomic_DNA"/>
</dbReference>
<keyword evidence="5" id="KW-0963">Cytoplasm</keyword>
<evidence type="ECO:0000256" key="6">
    <source>
        <dbReference type="HAMAP-Rule" id="MF_03135"/>
    </source>
</evidence>
<evidence type="ECO:0000313" key="10">
    <source>
        <dbReference type="Proteomes" id="UP000307987"/>
    </source>
</evidence>
<proteinExistence type="inferred from homology"/>
<dbReference type="CDD" id="cd14275">
    <property type="entry name" value="UBA_EF-Ts"/>
    <property type="match status" value="1"/>
</dbReference>
<geneLocation type="plastid" evidence="9"/>
<evidence type="ECO:0000256" key="7">
    <source>
        <dbReference type="RuleBase" id="RU000642"/>
    </source>
</evidence>
<dbReference type="PROSITE" id="PS01126">
    <property type="entry name" value="EF_TS_1"/>
    <property type="match status" value="1"/>
</dbReference>
<comment type="subcellular location">
    <subcellularLocation>
        <location evidence="5">Cytoplasm</location>
    </subcellularLocation>
    <subcellularLocation>
        <location evidence="6">Mitochondrion</location>
    </subcellularLocation>
</comment>
<evidence type="ECO:0000256" key="3">
    <source>
        <dbReference type="ARBA" id="ARBA00022917"/>
    </source>
</evidence>
<comment type="function">
    <text evidence="4 5 7">Associates with the EF-Tu.GDP complex and induces the exchange of GDP to GTP. It remains bound to the aminoacyl-tRNA.EF-Tu.GTP complex up to the GTP hydrolysis stage on the ribosome.</text>
</comment>
<dbReference type="Proteomes" id="UP000307987">
    <property type="component" value="Plastid JFC0032_plastid"/>
</dbReference>
<comment type="similarity">
    <text evidence="1 5 7">Belongs to the EF-Ts family.</text>
</comment>
<dbReference type="InterPro" id="IPR018101">
    <property type="entry name" value="Transl_elong_Ts_CS"/>
</dbReference>
<accession>A0A0G4KBJ6</accession>
<evidence type="ECO:0000256" key="1">
    <source>
        <dbReference type="ARBA" id="ARBA00005532"/>
    </source>
</evidence>
<dbReference type="NCBIfam" id="TIGR00116">
    <property type="entry name" value="tsf"/>
    <property type="match status" value="1"/>
</dbReference>
<gene>
    <name evidence="9" type="primary">tsf</name>
</gene>
<keyword evidence="9" id="KW-0934">Plastid</keyword>
<dbReference type="PROSITE" id="PS01127">
    <property type="entry name" value="EF_TS_2"/>
    <property type="match status" value="1"/>
</dbReference>
<dbReference type="Pfam" id="PF00889">
    <property type="entry name" value="EF_TS"/>
    <property type="match status" value="1"/>
</dbReference>
<evidence type="ECO:0000259" key="8">
    <source>
        <dbReference type="Pfam" id="PF00889"/>
    </source>
</evidence>
<dbReference type="InterPro" id="IPR036402">
    <property type="entry name" value="EF-Ts_dimer_sf"/>
</dbReference>
<protein>
    <recommendedName>
        <fullName evidence="6">Elongation factor Ts, mitochondrial</fullName>
        <shortName evidence="6">EF-Ts</shortName>
        <shortName evidence="6">EF-TsMt</shortName>
    </recommendedName>
</protein>
<dbReference type="Gene3D" id="3.30.479.20">
    <property type="entry name" value="Elongation factor Ts, dimerisation domain"/>
    <property type="match status" value="1"/>
</dbReference>
<evidence type="ECO:0000313" key="9">
    <source>
        <dbReference type="EMBL" id="CRF40114.1"/>
    </source>
</evidence>
<dbReference type="SUPFAM" id="SSF46934">
    <property type="entry name" value="UBA-like"/>
    <property type="match status" value="1"/>
</dbReference>
<keyword evidence="3 5" id="KW-0648">Protein biosynthesis</keyword>
<dbReference type="FunFam" id="1.10.8.10:FF:000001">
    <property type="entry name" value="Elongation factor Ts"/>
    <property type="match status" value="1"/>
</dbReference>
<dbReference type="InterPro" id="IPR001816">
    <property type="entry name" value="Transl_elong_EFTs/EF1B"/>
</dbReference>
<name>A0A0G4KBJ6_9FLOR</name>
<dbReference type="Gene3D" id="1.10.286.20">
    <property type="match status" value="1"/>
</dbReference>
<dbReference type="GO" id="GO:0003746">
    <property type="term" value="F:translation elongation factor activity"/>
    <property type="evidence" value="ECO:0007669"/>
    <property type="project" value="UniProtKB-UniRule"/>
</dbReference>
<keyword evidence="6" id="KW-0496">Mitochondrion</keyword>
<dbReference type="InterPro" id="IPR009060">
    <property type="entry name" value="UBA-like_sf"/>
</dbReference>
<evidence type="ECO:0000256" key="5">
    <source>
        <dbReference type="HAMAP-Rule" id="MF_00050"/>
    </source>
</evidence>
<evidence type="ECO:0000256" key="2">
    <source>
        <dbReference type="ARBA" id="ARBA00022768"/>
    </source>
</evidence>
<dbReference type="AlphaFoldDB" id="A0A0G4KBJ6"/>
<dbReference type="InterPro" id="IPR014039">
    <property type="entry name" value="Transl_elong_EFTs/EF1B_dimer"/>
</dbReference>
<dbReference type="GO" id="GO:0005739">
    <property type="term" value="C:mitochondrion"/>
    <property type="evidence" value="ECO:0007669"/>
    <property type="project" value="UniProtKB-SubCell"/>
</dbReference>
<dbReference type="PANTHER" id="PTHR11741:SF10">
    <property type="entry name" value="POLYPROTEIN OF EF-TS, CHLOROPLASTIC"/>
    <property type="match status" value="1"/>
</dbReference>
<dbReference type="GO" id="GO:0070125">
    <property type="term" value="P:mitochondrial translational elongation"/>
    <property type="evidence" value="ECO:0007669"/>
    <property type="project" value="TreeGrafter"/>
</dbReference>
<keyword evidence="2 5" id="KW-0251">Elongation factor</keyword>
<dbReference type="SUPFAM" id="SSF54713">
    <property type="entry name" value="Elongation factor Ts (EF-Ts), dimerisation domain"/>
    <property type="match status" value="1"/>
</dbReference>
<evidence type="ECO:0000256" key="4">
    <source>
        <dbReference type="ARBA" id="ARBA00025453"/>
    </source>
</evidence>